<dbReference type="AlphaFoldDB" id="A0A7Y3R6W9"/>
<accession>A0A7Y3R6W9</accession>
<dbReference type="SUPFAM" id="SSF74653">
    <property type="entry name" value="TolA/TonB C-terminal domain"/>
    <property type="match status" value="1"/>
</dbReference>
<keyword evidence="3" id="KW-1185">Reference proteome</keyword>
<proteinExistence type="predicted"/>
<dbReference type="InterPro" id="IPR051045">
    <property type="entry name" value="TonB-dependent_transducer"/>
</dbReference>
<dbReference type="PANTHER" id="PTHR33446:SF2">
    <property type="entry name" value="PROTEIN TONB"/>
    <property type="match status" value="1"/>
</dbReference>
<dbReference type="GO" id="GO:0031992">
    <property type="term" value="F:energy transducer activity"/>
    <property type="evidence" value="ECO:0007669"/>
    <property type="project" value="TreeGrafter"/>
</dbReference>
<dbReference type="EMBL" id="JABEVX010000001">
    <property type="protein sequence ID" value="NNT70656.1"/>
    <property type="molecule type" value="Genomic_DNA"/>
</dbReference>
<gene>
    <name evidence="2" type="ORF">HKT18_00360</name>
</gene>
<organism evidence="2 3">
    <name type="scientific">Flavobacterium rivulicola</name>
    <dbReference type="NCBI Taxonomy" id="2732161"/>
    <lineage>
        <taxon>Bacteria</taxon>
        <taxon>Pseudomonadati</taxon>
        <taxon>Bacteroidota</taxon>
        <taxon>Flavobacteriia</taxon>
        <taxon>Flavobacteriales</taxon>
        <taxon>Flavobacteriaceae</taxon>
        <taxon>Flavobacterium</taxon>
    </lineage>
</organism>
<dbReference type="RefSeq" id="WP_171220877.1">
    <property type="nucleotide sequence ID" value="NZ_CP121446.1"/>
</dbReference>
<evidence type="ECO:0000313" key="2">
    <source>
        <dbReference type="EMBL" id="NNT70656.1"/>
    </source>
</evidence>
<comment type="caution">
    <text evidence="2">The sequence shown here is derived from an EMBL/GenBank/DDBJ whole genome shotgun (WGS) entry which is preliminary data.</text>
</comment>
<dbReference type="Pfam" id="PF03544">
    <property type="entry name" value="TonB_C"/>
    <property type="match status" value="1"/>
</dbReference>
<dbReference type="GO" id="GO:0055085">
    <property type="term" value="P:transmembrane transport"/>
    <property type="evidence" value="ECO:0007669"/>
    <property type="project" value="InterPro"/>
</dbReference>
<name>A0A7Y3R6W9_9FLAO</name>
<protein>
    <submittedName>
        <fullName evidence="2">Energy transducer TonB</fullName>
    </submittedName>
</protein>
<reference evidence="2 3" key="1">
    <citation type="submission" date="2020-05" db="EMBL/GenBank/DDBJ databases">
        <title>Draft genome of Flavobacterium sp. IMCC34852.</title>
        <authorList>
            <person name="Song J."/>
            <person name="Cho J.-C."/>
        </authorList>
    </citation>
    <scope>NUCLEOTIDE SEQUENCE [LARGE SCALE GENOMIC DNA]</scope>
    <source>
        <strain evidence="2 3">IMCC34852</strain>
    </source>
</reference>
<feature type="domain" description="TonB C-terminal" evidence="1">
    <location>
        <begin position="243"/>
        <end position="307"/>
    </location>
</feature>
<dbReference type="GO" id="GO:0098797">
    <property type="term" value="C:plasma membrane protein complex"/>
    <property type="evidence" value="ECO:0007669"/>
    <property type="project" value="TreeGrafter"/>
</dbReference>
<dbReference type="Gene3D" id="3.90.930.1">
    <property type="match status" value="1"/>
</dbReference>
<sequence>MKIKLLYFFFFFTTILLSQNNQDKVIFLDSLGKETTAENYSYKRVIKDYYKEKSEYQWLEYYKSGGLKSEQKLSGKDGGYSIGEEIKYYENGNKKSSTFYEDKRQAGKYTEWFENGNLKQIGKFNPEKFNTNEYYLAETIWDENGVKMVENGNGLFDFHADKTHTKGEYKNGKKDGIWTMTSETYSYVDDYKEGDFINGYHIDKNGIKKEYQVLEKKPEPKKGLQHFYKFIGSNFKPTRDGVKNKVKGKIYLNFVVDKDGKISDIKIIRGLGYGLDEEAIRVLEEYPEWFPGEQRGVAVRCMYSLPIALDYSK</sequence>
<dbReference type="Proteomes" id="UP000536509">
    <property type="component" value="Unassembled WGS sequence"/>
</dbReference>
<dbReference type="Gene3D" id="3.30.1150.10">
    <property type="match status" value="1"/>
</dbReference>
<evidence type="ECO:0000313" key="3">
    <source>
        <dbReference type="Proteomes" id="UP000536509"/>
    </source>
</evidence>
<evidence type="ECO:0000259" key="1">
    <source>
        <dbReference type="Pfam" id="PF03544"/>
    </source>
</evidence>
<dbReference type="PANTHER" id="PTHR33446">
    <property type="entry name" value="PROTEIN TONB-RELATED"/>
    <property type="match status" value="1"/>
</dbReference>
<dbReference type="InterPro" id="IPR037682">
    <property type="entry name" value="TonB_C"/>
</dbReference>